<protein>
    <submittedName>
        <fullName evidence="1">Uncharacterized protein</fullName>
    </submittedName>
</protein>
<sequence>MLVALIHVMGCAHGPLGGGSWRTDTFTATETTARPPAARAATGQVMERSGACDGRHHGPRSCVGVDEPVLGQPGCVREPLPPPALPAADAAVRAVMPVRGPPEPEAVRPCGARRAVLQVWRN</sequence>
<reference evidence="1 2" key="1">
    <citation type="submission" date="2013-05" db="EMBL/GenBank/DDBJ databases">
        <title>Genome sequence of Streptomyces sparsogenes DSM 40356.</title>
        <authorList>
            <person name="Coyne S."/>
            <person name="Seebeck F.P."/>
        </authorList>
    </citation>
    <scope>NUCLEOTIDE SEQUENCE [LARGE SCALE GENOMIC DNA]</scope>
    <source>
        <strain evidence="1 2">DSM 40356</strain>
    </source>
</reference>
<organism evidence="1 2">
    <name type="scientific">Streptomyces sparsogenes DSM 40356</name>
    <dbReference type="NCBI Taxonomy" id="1331668"/>
    <lineage>
        <taxon>Bacteria</taxon>
        <taxon>Bacillati</taxon>
        <taxon>Actinomycetota</taxon>
        <taxon>Actinomycetes</taxon>
        <taxon>Kitasatosporales</taxon>
        <taxon>Streptomycetaceae</taxon>
        <taxon>Streptomyces</taxon>
    </lineage>
</organism>
<dbReference type="Proteomes" id="UP000186168">
    <property type="component" value="Unassembled WGS sequence"/>
</dbReference>
<keyword evidence="2" id="KW-1185">Reference proteome</keyword>
<proteinExistence type="predicted"/>
<evidence type="ECO:0000313" key="1">
    <source>
        <dbReference type="EMBL" id="OMI38888.1"/>
    </source>
</evidence>
<name>A0A1R1SKQ2_9ACTN</name>
<comment type="caution">
    <text evidence="1">The sequence shown here is derived from an EMBL/GenBank/DDBJ whole genome shotgun (WGS) entry which is preliminary data.</text>
</comment>
<accession>A0A1R1SKQ2</accession>
<dbReference type="AlphaFoldDB" id="A0A1R1SKQ2"/>
<dbReference type="EMBL" id="ASQP01000201">
    <property type="protein sequence ID" value="OMI38888.1"/>
    <property type="molecule type" value="Genomic_DNA"/>
</dbReference>
<evidence type="ECO:0000313" key="2">
    <source>
        <dbReference type="Proteomes" id="UP000186168"/>
    </source>
</evidence>
<gene>
    <name evidence="1" type="ORF">SPAR_13675</name>
</gene>